<feature type="transmembrane region" description="Helical" evidence="3">
    <location>
        <begin position="239"/>
        <end position="259"/>
    </location>
</feature>
<feature type="transmembrane region" description="Helical" evidence="3">
    <location>
        <begin position="433"/>
        <end position="452"/>
    </location>
</feature>
<dbReference type="Gene3D" id="1.25.40.10">
    <property type="entry name" value="Tetratricopeptide repeat domain"/>
    <property type="match status" value="1"/>
</dbReference>
<comment type="caution">
    <text evidence="4">The sequence shown here is derived from an EMBL/GenBank/DDBJ whole genome shotgun (WGS) entry which is preliminary data.</text>
</comment>
<feature type="transmembrane region" description="Helical" evidence="3">
    <location>
        <begin position="271"/>
        <end position="294"/>
    </location>
</feature>
<feature type="transmembrane region" description="Helical" evidence="3">
    <location>
        <begin position="54"/>
        <end position="73"/>
    </location>
</feature>
<dbReference type="Proteomes" id="UP000229612">
    <property type="component" value="Unassembled WGS sequence"/>
</dbReference>
<evidence type="ECO:0000256" key="2">
    <source>
        <dbReference type="SAM" id="MobiDB-lite"/>
    </source>
</evidence>
<feature type="transmembrane region" description="Helical" evidence="3">
    <location>
        <begin position="370"/>
        <end position="393"/>
    </location>
</feature>
<feature type="transmembrane region" description="Helical" evidence="3">
    <location>
        <begin position="464"/>
        <end position="487"/>
    </location>
</feature>
<dbReference type="InterPro" id="IPR051533">
    <property type="entry name" value="WaaL-like"/>
</dbReference>
<gene>
    <name evidence="4" type="ORF">COU14_01325</name>
</gene>
<dbReference type="InterPro" id="IPR011990">
    <property type="entry name" value="TPR-like_helical_dom_sf"/>
</dbReference>
<sequence>MDLPMFHPGSAASTKDKLAEKLVAIAQVILVAVGGLLPILFVPSAFVPFSGGKVLLITVAVVLAMFFLVMAMLREGSLKLRFSLILLGVWSIAAVTFVSALLSGDTRDALFGNGLDSYTAYFAFLVALIVTVTASFHHSKQMVIRLYGVLIFSALILSIFHIIRMIFGPEVLSFSIFNNATSSLVGSWNGLAILYGLVVLLILIALQQLPLSRLGRYIAIGVMVLSLIMLAVINFLPAWWVLAIVSGVIVLYHLVRNLWKKDERDVPNDSFDMLVSAVVTFVMAIVFIVAGSTLGSTIGEKLGVSFLEVRPSMGATVDITRAVYEENPLLGAGPNRFVDVWRTNKNPAINQTIFWNTPFDSGFSYVSTSLVGTGLAGVIAYLIFIVGLIWAGFRFVMRASSTDRFWHFIGLSSLASSLYLLVMSLVYVPPPSILLLGAITTGIFLASYIRLMPMRSMTITAGGGRIYGIILVVLAVGAVSATGYVAYAGANEMLAVYKFNHAMNTVAEGDSIDALNDKIVEAFNVSSNDVFAQQIAFHNLSRMRTILGVAEPSATEQQVFQESASRAIEAANTAITLDPTDPFNHQLAGQVYSVLSIVGVEGAADKARESFATAKTYDPQNPILDLLEADLAASSGDTALARTKAEDAVRKKGNFTEALFFLAQLDINDGNVERAIVIVNGIAQLEPQNPARRYQLGVLLASNNQLDQAVSAFEQAVALDPQYANARYFLALGYAEQGKVEAAIEQLTAVRALNESNSAVDALITQLQENGSLSQSLTEGEVVPERDPADGSVTESDLESGLVTSPNPVPSDDTATEINETTQ</sequence>
<feature type="region of interest" description="Disordered" evidence="2">
    <location>
        <begin position="774"/>
        <end position="823"/>
    </location>
</feature>
<feature type="repeat" description="TPR" evidence="1">
    <location>
        <begin position="690"/>
        <end position="723"/>
    </location>
</feature>
<keyword evidence="1" id="KW-0802">TPR repeat</keyword>
<dbReference type="InterPro" id="IPR019734">
    <property type="entry name" value="TPR_rpt"/>
</dbReference>
<dbReference type="SMART" id="SM00028">
    <property type="entry name" value="TPR"/>
    <property type="match status" value="2"/>
</dbReference>
<dbReference type="AlphaFoldDB" id="A0A2H0UHW7"/>
<feature type="transmembrane region" description="Helical" evidence="3">
    <location>
        <begin position="405"/>
        <end position="427"/>
    </location>
</feature>
<evidence type="ECO:0000256" key="1">
    <source>
        <dbReference type="PROSITE-ProRule" id="PRU00339"/>
    </source>
</evidence>
<reference evidence="5" key="1">
    <citation type="submission" date="2017-09" db="EMBL/GenBank/DDBJ databases">
        <title>Depth-based differentiation of microbial function through sediment-hosted aquifers and enrichment of novel symbionts in the deep terrestrial subsurface.</title>
        <authorList>
            <person name="Probst A.J."/>
            <person name="Ladd B."/>
            <person name="Jarett J.K."/>
            <person name="Geller-Mcgrath D.E."/>
            <person name="Sieber C.M.K."/>
            <person name="Emerson J.B."/>
            <person name="Anantharaman K."/>
            <person name="Thomas B.C."/>
            <person name="Malmstrom R."/>
            <person name="Stieglmeier M."/>
            <person name="Klingl A."/>
            <person name="Woyke T."/>
            <person name="Ryan C.M."/>
            <person name="Banfield J.F."/>
        </authorList>
    </citation>
    <scope>NUCLEOTIDE SEQUENCE [LARGE SCALE GENOMIC DNA]</scope>
</reference>
<dbReference type="Pfam" id="PF14559">
    <property type="entry name" value="TPR_19"/>
    <property type="match status" value="1"/>
</dbReference>
<feature type="transmembrane region" description="Helical" evidence="3">
    <location>
        <begin position="118"/>
        <end position="137"/>
    </location>
</feature>
<dbReference type="PROSITE" id="PS50005">
    <property type="entry name" value="TPR"/>
    <property type="match status" value="1"/>
</dbReference>
<keyword evidence="3" id="KW-0812">Transmembrane</keyword>
<evidence type="ECO:0000313" key="4">
    <source>
        <dbReference type="EMBL" id="PIR85992.1"/>
    </source>
</evidence>
<feature type="transmembrane region" description="Helical" evidence="3">
    <location>
        <begin position="214"/>
        <end position="233"/>
    </location>
</feature>
<evidence type="ECO:0000313" key="5">
    <source>
        <dbReference type="Proteomes" id="UP000229612"/>
    </source>
</evidence>
<feature type="transmembrane region" description="Helical" evidence="3">
    <location>
        <begin position="144"/>
        <end position="167"/>
    </location>
</feature>
<dbReference type="SUPFAM" id="SSF48452">
    <property type="entry name" value="TPR-like"/>
    <property type="match status" value="1"/>
</dbReference>
<evidence type="ECO:0000256" key="3">
    <source>
        <dbReference type="SAM" id="Phobius"/>
    </source>
</evidence>
<dbReference type="PANTHER" id="PTHR37422">
    <property type="entry name" value="TEICHURONIC ACID BIOSYNTHESIS PROTEIN TUAE"/>
    <property type="match status" value="1"/>
</dbReference>
<keyword evidence="3" id="KW-0472">Membrane</keyword>
<feature type="transmembrane region" description="Helical" evidence="3">
    <location>
        <begin position="80"/>
        <end position="102"/>
    </location>
</feature>
<proteinExistence type="predicted"/>
<protein>
    <submittedName>
        <fullName evidence="4">Uncharacterized protein</fullName>
    </submittedName>
</protein>
<dbReference type="PANTHER" id="PTHR37422:SF13">
    <property type="entry name" value="LIPOPOLYSACCHARIDE BIOSYNTHESIS PROTEIN PA4999-RELATED"/>
    <property type="match status" value="1"/>
</dbReference>
<organism evidence="4 5">
    <name type="scientific">Candidatus Kaiserbacteria bacterium CG10_big_fil_rev_8_21_14_0_10_44_10</name>
    <dbReference type="NCBI Taxonomy" id="1974606"/>
    <lineage>
        <taxon>Bacteria</taxon>
        <taxon>Candidatus Kaiseribacteriota</taxon>
    </lineage>
</organism>
<feature type="transmembrane region" description="Helical" evidence="3">
    <location>
        <begin position="187"/>
        <end position="207"/>
    </location>
</feature>
<feature type="transmembrane region" description="Helical" evidence="3">
    <location>
        <begin position="21"/>
        <end position="42"/>
    </location>
</feature>
<name>A0A2H0UHW7_9BACT</name>
<accession>A0A2H0UHW7</accession>
<dbReference type="EMBL" id="PFBG01000014">
    <property type="protein sequence ID" value="PIR85992.1"/>
    <property type="molecule type" value="Genomic_DNA"/>
</dbReference>
<keyword evidence="3" id="KW-1133">Transmembrane helix</keyword>